<evidence type="ECO:0000256" key="6">
    <source>
        <dbReference type="ARBA" id="ARBA00022722"/>
    </source>
</evidence>
<evidence type="ECO:0000256" key="11">
    <source>
        <dbReference type="ARBA" id="ARBA00022842"/>
    </source>
</evidence>
<keyword evidence="8 17" id="KW-0255">Endonuclease</keyword>
<dbReference type="CDD" id="cd00091">
    <property type="entry name" value="NUC"/>
    <property type="match status" value="1"/>
</dbReference>
<evidence type="ECO:0000313" key="23">
    <source>
        <dbReference type="Proteomes" id="UP001202479"/>
    </source>
</evidence>
<dbReference type="GeneID" id="73381507"/>
<dbReference type="InterPro" id="IPR040255">
    <property type="entry name" value="Non-specific_endonuclease"/>
</dbReference>
<dbReference type="PROSITE" id="PS01070">
    <property type="entry name" value="NUCLEASE_NON_SPEC"/>
    <property type="match status" value="1"/>
</dbReference>
<dbReference type="EC" id="3.1.30.-" evidence="17"/>
<feature type="binding site" evidence="16">
    <location>
        <position position="183"/>
    </location>
    <ligand>
        <name>Mg(2+)</name>
        <dbReference type="ChEBI" id="CHEBI:18420"/>
        <note>catalytic</note>
    </ligand>
</feature>
<feature type="active site" description="Proton acceptor" evidence="15">
    <location>
        <position position="151"/>
    </location>
</feature>
<evidence type="ECO:0000256" key="5">
    <source>
        <dbReference type="ARBA" id="ARBA00011738"/>
    </source>
</evidence>
<keyword evidence="13" id="KW-0472">Membrane</keyword>
<accession>A0AAI9SUY9</accession>
<comment type="similarity">
    <text evidence="4 17">Belongs to the DNA/RNA non-specific endonuclease family.</text>
</comment>
<evidence type="ECO:0000256" key="14">
    <source>
        <dbReference type="ARBA" id="ARBA00023211"/>
    </source>
</evidence>
<keyword evidence="12" id="KW-0496">Mitochondrion</keyword>
<dbReference type="Proteomes" id="UP001202479">
    <property type="component" value="Unassembled WGS sequence"/>
</dbReference>
<dbReference type="AlphaFoldDB" id="A0AAI9SUY9"/>
<feature type="domain" description="ENPP1-3/EXOG-like endonuclease/phosphodiesterase" evidence="20">
    <location>
        <begin position="85"/>
        <end position="299"/>
    </location>
</feature>
<dbReference type="PANTHER" id="PTHR13966">
    <property type="entry name" value="ENDONUCLEASE RELATED"/>
    <property type="match status" value="1"/>
</dbReference>
<dbReference type="GO" id="GO:0006309">
    <property type="term" value="P:apoptotic DNA fragmentation"/>
    <property type="evidence" value="ECO:0007669"/>
    <property type="project" value="TreeGrafter"/>
</dbReference>
<dbReference type="GO" id="GO:0004521">
    <property type="term" value="F:RNA endonuclease activity"/>
    <property type="evidence" value="ECO:0007669"/>
    <property type="project" value="TreeGrafter"/>
</dbReference>
<evidence type="ECO:0000256" key="2">
    <source>
        <dbReference type="ARBA" id="ARBA00001946"/>
    </source>
</evidence>
<evidence type="ECO:0000313" key="22">
    <source>
        <dbReference type="EMBL" id="KAI3403304.2"/>
    </source>
</evidence>
<keyword evidence="6 17" id="KW-0540">Nuclease</keyword>
<keyword evidence="9" id="KW-0999">Mitochondrion inner membrane</keyword>
<dbReference type="SMART" id="SM00477">
    <property type="entry name" value="NUC"/>
    <property type="match status" value="1"/>
</dbReference>
<feature type="chain" id="PRO_5042573998" description="Endonuclease" evidence="19">
    <location>
        <begin position="31"/>
        <end position="331"/>
    </location>
</feature>
<evidence type="ECO:0000256" key="17">
    <source>
        <dbReference type="RuleBase" id="RU366055"/>
    </source>
</evidence>
<evidence type="ECO:0000256" key="19">
    <source>
        <dbReference type="SAM" id="SignalP"/>
    </source>
</evidence>
<evidence type="ECO:0000256" key="10">
    <source>
        <dbReference type="ARBA" id="ARBA00022801"/>
    </source>
</evidence>
<evidence type="ECO:0000256" key="4">
    <source>
        <dbReference type="ARBA" id="ARBA00010052"/>
    </source>
</evidence>
<evidence type="ECO:0000256" key="13">
    <source>
        <dbReference type="ARBA" id="ARBA00023136"/>
    </source>
</evidence>
<dbReference type="RefSeq" id="XP_049179051.1">
    <property type="nucleotide sequence ID" value="XM_049325273.1"/>
</dbReference>
<evidence type="ECO:0000259" key="20">
    <source>
        <dbReference type="SMART" id="SM00477"/>
    </source>
</evidence>
<keyword evidence="14" id="KW-0464">Manganese</keyword>
<sequence length="331" mass="37366">MSSRHIILKSSLGLGSIGLLSFFWKSGGKATNNNTSTPPLPPTSNLPSQPSNGESNNELFDPSRIQPQQFFKYGFPGPVHDLSPHSEFISCYDRLHKNPYWVIEHITTESLQRSKDSADRKKSIFKEDESIPAKFRGKLRDYFRSGYDRGHQAPAADAKYSQIAMDETFLLSNIAPQVGDGFNRDYWNHFEEFVRSLTKKYDDVRIMTGPLYLPKLDADGKYRVSYQVIGSPPNVAVPTHFFKLIIGENKSDEGKLSCAAFVLPNDAIDINTPLKSFQVPIDALERSSGLELLQKVPYYNKIDLCKQVKCDIVVREFPKQVNTVLELPGKQ</sequence>
<evidence type="ECO:0000256" key="7">
    <source>
        <dbReference type="ARBA" id="ARBA00022723"/>
    </source>
</evidence>
<feature type="domain" description="DNA/RNA non-specific endonuclease/pyrophosphatase/phosphodiesterase" evidence="21">
    <location>
        <begin position="84"/>
        <end position="299"/>
    </location>
</feature>
<keyword evidence="11" id="KW-0460">Magnesium</keyword>
<comment type="caution">
    <text evidence="22">The sequence shown here is derived from an EMBL/GenBank/DDBJ whole genome shotgun (WGS) entry which is preliminary data.</text>
</comment>
<dbReference type="EMBL" id="JAHUZD010000128">
    <property type="protein sequence ID" value="KAI3403304.2"/>
    <property type="molecule type" value="Genomic_DNA"/>
</dbReference>
<evidence type="ECO:0000256" key="1">
    <source>
        <dbReference type="ARBA" id="ARBA00001936"/>
    </source>
</evidence>
<feature type="signal peptide" evidence="19">
    <location>
        <begin position="1"/>
        <end position="30"/>
    </location>
</feature>
<evidence type="ECO:0000256" key="3">
    <source>
        <dbReference type="ARBA" id="ARBA00004273"/>
    </source>
</evidence>
<reference evidence="22" key="1">
    <citation type="journal article" date="2022" name="DNA Res.">
        <title>Genome analysis of five recently described species of the CUG-Ser clade uncovers Candida theae as a new hybrid lineage with pathogenic potential in the Candida parapsilosis species complex.</title>
        <authorList>
            <person name="Mixao V."/>
            <person name="Del Olmo V."/>
            <person name="Hegedusova E."/>
            <person name="Saus E."/>
            <person name="Pryszcz L."/>
            <person name="Cillingova A."/>
            <person name="Nosek J."/>
            <person name="Gabaldon T."/>
        </authorList>
    </citation>
    <scope>NUCLEOTIDE SEQUENCE</scope>
    <source>
        <strain evidence="22">CBS 10844</strain>
    </source>
</reference>
<evidence type="ECO:0000259" key="21">
    <source>
        <dbReference type="SMART" id="SM00892"/>
    </source>
</evidence>
<dbReference type="GO" id="GO:0000014">
    <property type="term" value="F:single-stranded DNA endodeoxyribonuclease activity"/>
    <property type="evidence" value="ECO:0007669"/>
    <property type="project" value="TreeGrafter"/>
</dbReference>
<evidence type="ECO:0000256" key="18">
    <source>
        <dbReference type="SAM" id="MobiDB-lite"/>
    </source>
</evidence>
<dbReference type="InterPro" id="IPR044929">
    <property type="entry name" value="DNA/RNA_non-sp_Endonuclease_sf"/>
</dbReference>
<organism evidence="22 23">
    <name type="scientific">Candida oxycetoniae</name>
    <dbReference type="NCBI Taxonomy" id="497107"/>
    <lineage>
        <taxon>Eukaryota</taxon>
        <taxon>Fungi</taxon>
        <taxon>Dikarya</taxon>
        <taxon>Ascomycota</taxon>
        <taxon>Saccharomycotina</taxon>
        <taxon>Pichiomycetes</taxon>
        <taxon>Debaryomycetaceae</taxon>
        <taxon>Candida/Lodderomyces clade</taxon>
        <taxon>Candida</taxon>
    </lineage>
</organism>
<comment type="cofactor">
    <cofactor evidence="1">
        <name>Mn(2+)</name>
        <dbReference type="ChEBI" id="CHEBI:29035"/>
    </cofactor>
</comment>
<comment type="cofactor">
    <cofactor evidence="2 17">
        <name>Mg(2+)</name>
        <dbReference type="ChEBI" id="CHEBI:18420"/>
    </cofactor>
</comment>
<protein>
    <recommendedName>
        <fullName evidence="17">Endonuclease</fullName>
        <ecNumber evidence="17">3.1.30.-</ecNumber>
    </recommendedName>
</protein>
<keyword evidence="19" id="KW-0732">Signal</keyword>
<dbReference type="SMART" id="SM00892">
    <property type="entry name" value="Endonuclease_NS"/>
    <property type="match status" value="1"/>
</dbReference>
<dbReference type="Pfam" id="PF01223">
    <property type="entry name" value="Endonuclease_NS"/>
    <property type="match status" value="1"/>
</dbReference>
<dbReference type="GO" id="GO:0006401">
    <property type="term" value="P:RNA catabolic process"/>
    <property type="evidence" value="ECO:0007669"/>
    <property type="project" value="UniProtKB-ARBA"/>
</dbReference>
<dbReference type="PANTHER" id="PTHR13966:SF5">
    <property type="entry name" value="ENDONUCLEASE G, MITOCHONDRIAL"/>
    <property type="match status" value="1"/>
</dbReference>
<keyword evidence="10 17" id="KW-0378">Hydrolase</keyword>
<dbReference type="FunFam" id="3.40.570.10:FF:000004">
    <property type="entry name" value="Nuclease 1, mitochondrial"/>
    <property type="match status" value="1"/>
</dbReference>
<evidence type="ECO:0000256" key="12">
    <source>
        <dbReference type="ARBA" id="ARBA00023128"/>
    </source>
</evidence>
<feature type="region of interest" description="Disordered" evidence="18">
    <location>
        <begin position="33"/>
        <end position="61"/>
    </location>
</feature>
<dbReference type="InterPro" id="IPR018524">
    <property type="entry name" value="DNA/RNA_endonuclease_AS"/>
</dbReference>
<evidence type="ECO:0000256" key="16">
    <source>
        <dbReference type="PIRSR" id="PIRSR640255-2"/>
    </source>
</evidence>
<dbReference type="InterPro" id="IPR044925">
    <property type="entry name" value="His-Me_finger_sf"/>
</dbReference>
<dbReference type="InterPro" id="IPR001604">
    <property type="entry name" value="Endo_G_ENPP1-like_dom"/>
</dbReference>
<keyword evidence="23" id="KW-1185">Reference proteome</keyword>
<dbReference type="Gene3D" id="3.40.570.10">
    <property type="entry name" value="Extracellular Endonuclease, subunit A"/>
    <property type="match status" value="1"/>
</dbReference>
<dbReference type="SUPFAM" id="SSF54060">
    <property type="entry name" value="His-Me finger endonucleases"/>
    <property type="match status" value="1"/>
</dbReference>
<dbReference type="GO" id="GO:0046872">
    <property type="term" value="F:metal ion binding"/>
    <property type="evidence" value="ECO:0007669"/>
    <property type="project" value="UniProtKB-KW"/>
</dbReference>
<evidence type="ECO:0000256" key="8">
    <source>
        <dbReference type="ARBA" id="ARBA00022759"/>
    </source>
</evidence>
<keyword evidence="7 16" id="KW-0479">Metal-binding</keyword>
<dbReference type="GO" id="GO:0003676">
    <property type="term" value="F:nucleic acid binding"/>
    <property type="evidence" value="ECO:0007669"/>
    <property type="project" value="InterPro"/>
</dbReference>
<proteinExistence type="inferred from homology"/>
<dbReference type="InterPro" id="IPR020821">
    <property type="entry name" value="ENPP1-3/EXOG-like_nuc-like"/>
</dbReference>
<evidence type="ECO:0000256" key="9">
    <source>
        <dbReference type="ARBA" id="ARBA00022792"/>
    </source>
</evidence>
<gene>
    <name evidence="22" type="ORF">KGF56_003892</name>
</gene>
<comment type="subunit">
    <text evidence="5">Homodimer.</text>
</comment>
<dbReference type="GO" id="GO:0005743">
    <property type="term" value="C:mitochondrial inner membrane"/>
    <property type="evidence" value="ECO:0007669"/>
    <property type="project" value="UniProtKB-SubCell"/>
</dbReference>
<name>A0AAI9SUY9_9ASCO</name>
<dbReference type="GO" id="GO:0005634">
    <property type="term" value="C:nucleus"/>
    <property type="evidence" value="ECO:0007669"/>
    <property type="project" value="UniProtKB-ARBA"/>
</dbReference>
<comment type="subcellular location">
    <subcellularLocation>
        <location evidence="3">Mitochondrion inner membrane</location>
    </subcellularLocation>
</comment>
<evidence type="ECO:0000256" key="15">
    <source>
        <dbReference type="PIRSR" id="PIRSR640255-1"/>
    </source>
</evidence>